<reference evidence="3 4" key="1">
    <citation type="submission" date="2019-01" db="EMBL/GenBank/DDBJ databases">
        <authorList>
            <person name="Chen W.-M."/>
        </authorList>
    </citation>
    <scope>NUCLEOTIDE SEQUENCE [LARGE SCALE GENOMIC DNA]</scope>
    <source>
        <strain evidence="3 4">TER-1</strain>
    </source>
</reference>
<keyword evidence="1" id="KW-0238">DNA-binding</keyword>
<gene>
    <name evidence="3" type="ORF">EOE48_09445</name>
</gene>
<dbReference type="OrthoDB" id="9797172at2"/>
<dbReference type="AlphaFoldDB" id="A0A437PA44"/>
<evidence type="ECO:0000313" key="4">
    <source>
        <dbReference type="Proteomes" id="UP000286997"/>
    </source>
</evidence>
<evidence type="ECO:0000313" key="3">
    <source>
        <dbReference type="EMBL" id="RVU19162.1"/>
    </source>
</evidence>
<feature type="domain" description="HTH cro/C1-type" evidence="2">
    <location>
        <begin position="18"/>
        <end position="72"/>
    </location>
</feature>
<evidence type="ECO:0000256" key="1">
    <source>
        <dbReference type="ARBA" id="ARBA00023125"/>
    </source>
</evidence>
<dbReference type="InterPro" id="IPR010982">
    <property type="entry name" value="Lambda_DNA-bd_dom_sf"/>
</dbReference>
<comment type="caution">
    <text evidence="3">The sequence shown here is derived from an EMBL/GenBank/DDBJ whole genome shotgun (WGS) entry which is preliminary data.</text>
</comment>
<dbReference type="PANTHER" id="PTHR46558:SF11">
    <property type="entry name" value="HTH-TYPE TRANSCRIPTIONAL REGULATOR XRE"/>
    <property type="match status" value="1"/>
</dbReference>
<dbReference type="Gene3D" id="1.10.260.40">
    <property type="entry name" value="lambda repressor-like DNA-binding domains"/>
    <property type="match status" value="1"/>
</dbReference>
<dbReference type="PANTHER" id="PTHR46558">
    <property type="entry name" value="TRACRIPTIONAL REGULATORY PROTEIN-RELATED-RELATED"/>
    <property type="match status" value="1"/>
</dbReference>
<organism evidence="3 4">
    <name type="scientific">Methylobacterium oryzihabitans</name>
    <dbReference type="NCBI Taxonomy" id="2499852"/>
    <lineage>
        <taxon>Bacteria</taxon>
        <taxon>Pseudomonadati</taxon>
        <taxon>Pseudomonadota</taxon>
        <taxon>Alphaproteobacteria</taxon>
        <taxon>Hyphomicrobiales</taxon>
        <taxon>Methylobacteriaceae</taxon>
        <taxon>Methylobacterium</taxon>
    </lineage>
</organism>
<proteinExistence type="predicted"/>
<dbReference type="Proteomes" id="UP000286997">
    <property type="component" value="Unassembled WGS sequence"/>
</dbReference>
<dbReference type="SMART" id="SM00530">
    <property type="entry name" value="HTH_XRE"/>
    <property type="match status" value="1"/>
</dbReference>
<keyword evidence="4" id="KW-1185">Reference proteome</keyword>
<dbReference type="EMBL" id="SACP01000007">
    <property type="protein sequence ID" value="RVU19162.1"/>
    <property type="molecule type" value="Genomic_DNA"/>
</dbReference>
<accession>A0A437PA44</accession>
<sequence>MMPKDTLTDHDRKVGERVATLRKAKGMSQTGLGEALGVSFQQIQKYERGINRIGAGRLDRIAEVLGIPISDLFSPAPAHDETWTLLQTSGAIELLRHYSELEPEQRADVVALCRSVARLSRGRRSP</sequence>
<evidence type="ECO:0000259" key="2">
    <source>
        <dbReference type="PROSITE" id="PS50943"/>
    </source>
</evidence>
<protein>
    <submittedName>
        <fullName evidence="3">XRE family transcriptional regulator</fullName>
    </submittedName>
</protein>
<dbReference type="InterPro" id="IPR001387">
    <property type="entry name" value="Cro/C1-type_HTH"/>
</dbReference>
<name>A0A437PA44_9HYPH</name>
<dbReference type="GO" id="GO:0003677">
    <property type="term" value="F:DNA binding"/>
    <property type="evidence" value="ECO:0007669"/>
    <property type="project" value="UniProtKB-KW"/>
</dbReference>
<dbReference type="Pfam" id="PF01381">
    <property type="entry name" value="HTH_3"/>
    <property type="match status" value="1"/>
</dbReference>
<dbReference type="CDD" id="cd00093">
    <property type="entry name" value="HTH_XRE"/>
    <property type="match status" value="1"/>
</dbReference>
<dbReference type="SUPFAM" id="SSF47413">
    <property type="entry name" value="lambda repressor-like DNA-binding domains"/>
    <property type="match status" value="1"/>
</dbReference>
<dbReference type="PROSITE" id="PS50943">
    <property type="entry name" value="HTH_CROC1"/>
    <property type="match status" value="1"/>
</dbReference>